<protein>
    <submittedName>
        <fullName evidence="2">Uncharacterized protein</fullName>
    </submittedName>
</protein>
<accession>A0ABT1K4G0</accession>
<dbReference type="RefSeq" id="WP_253773026.1">
    <property type="nucleotide sequence ID" value="NZ_BAAAVE010000007.1"/>
</dbReference>
<organism evidence="2 3">
    <name type="scientific">Nonomuraea roseoviolacea subsp. carminata</name>
    <dbReference type="NCBI Taxonomy" id="160689"/>
    <lineage>
        <taxon>Bacteria</taxon>
        <taxon>Bacillati</taxon>
        <taxon>Actinomycetota</taxon>
        <taxon>Actinomycetes</taxon>
        <taxon>Streptosporangiales</taxon>
        <taxon>Streptosporangiaceae</taxon>
        <taxon>Nonomuraea</taxon>
    </lineage>
</organism>
<evidence type="ECO:0000313" key="3">
    <source>
        <dbReference type="Proteomes" id="UP001320766"/>
    </source>
</evidence>
<keyword evidence="3" id="KW-1185">Reference proteome</keyword>
<dbReference type="Pfam" id="PF20773">
    <property type="entry name" value="InhA-like_MAM"/>
    <property type="match status" value="1"/>
</dbReference>
<gene>
    <name evidence="2" type="ORF">HD595_005021</name>
</gene>
<feature type="compositionally biased region" description="Basic and acidic residues" evidence="1">
    <location>
        <begin position="74"/>
        <end position="84"/>
    </location>
</feature>
<sequence>MSRTSAALVAAILDLGNSAGRQRWKIDLTPYAGRKVELSVSYISDWGTQGAGVFLDDVALTLDGAAAEQTSFEGRPRRLERREPAGGLVPLDSRRAPASPRRTPSTSASGVESPSTQAERTDVVKRSPKHLIGAPR</sequence>
<evidence type="ECO:0000256" key="1">
    <source>
        <dbReference type="SAM" id="MobiDB-lite"/>
    </source>
</evidence>
<name>A0ABT1K4G0_9ACTN</name>
<reference evidence="2 3" key="1">
    <citation type="submission" date="2022-06" db="EMBL/GenBank/DDBJ databases">
        <title>Sequencing the genomes of 1000 actinobacteria strains.</title>
        <authorList>
            <person name="Klenk H.-P."/>
        </authorList>
    </citation>
    <scope>NUCLEOTIDE SEQUENCE [LARGE SCALE GENOMIC DNA]</scope>
    <source>
        <strain evidence="2 3">DSM 44170</strain>
    </source>
</reference>
<proteinExistence type="predicted"/>
<feature type="region of interest" description="Disordered" evidence="1">
    <location>
        <begin position="70"/>
        <end position="136"/>
    </location>
</feature>
<evidence type="ECO:0000313" key="2">
    <source>
        <dbReference type="EMBL" id="MCP2348899.1"/>
    </source>
</evidence>
<dbReference type="Proteomes" id="UP001320766">
    <property type="component" value="Unassembled WGS sequence"/>
</dbReference>
<comment type="caution">
    <text evidence="2">The sequence shown here is derived from an EMBL/GenBank/DDBJ whole genome shotgun (WGS) entry which is preliminary data.</text>
</comment>
<dbReference type="EMBL" id="JAMZEC010000001">
    <property type="protein sequence ID" value="MCP2348899.1"/>
    <property type="molecule type" value="Genomic_DNA"/>
</dbReference>
<feature type="compositionally biased region" description="Low complexity" evidence="1">
    <location>
        <begin position="96"/>
        <end position="109"/>
    </location>
</feature>